<dbReference type="GO" id="GO:0035299">
    <property type="term" value="F:inositol-1,3,4,5,6-pentakisphosphate 2-kinase activity"/>
    <property type="evidence" value="ECO:0007669"/>
    <property type="project" value="UniProtKB-EC"/>
</dbReference>
<dbReference type="PANTHER" id="PTHR14456">
    <property type="entry name" value="INOSITOL POLYPHOSPHATE KINASE 1"/>
    <property type="match status" value="1"/>
</dbReference>
<dbReference type="InterPro" id="IPR009286">
    <property type="entry name" value="Ins_P5_2-kin"/>
</dbReference>
<reference evidence="7 8" key="1">
    <citation type="journal article" date="2007" name="Proc. Natl. Acad. Sci. U.S.A.">
        <title>The tiny eukaryote Ostreococcus provides genomic insights into the paradox of plankton speciation.</title>
        <authorList>
            <person name="Palenik B."/>
            <person name="Grimwood J."/>
            <person name="Aerts A."/>
            <person name="Rouze P."/>
            <person name="Salamov A."/>
            <person name="Putnam N."/>
            <person name="Dupont C."/>
            <person name="Jorgensen R."/>
            <person name="Derelle E."/>
            <person name="Rombauts S."/>
            <person name="Zhou K."/>
            <person name="Otillar R."/>
            <person name="Merchant S.S."/>
            <person name="Podell S."/>
            <person name="Gaasterland T."/>
            <person name="Napoli C."/>
            <person name="Gendler K."/>
            <person name="Manuell A."/>
            <person name="Tai V."/>
            <person name="Vallon O."/>
            <person name="Piganeau G."/>
            <person name="Jancek S."/>
            <person name="Heijde M."/>
            <person name="Jabbari K."/>
            <person name="Bowler C."/>
            <person name="Lohr M."/>
            <person name="Robbens S."/>
            <person name="Werner G."/>
            <person name="Dubchak I."/>
            <person name="Pazour G.J."/>
            <person name="Ren Q."/>
            <person name="Paulsen I."/>
            <person name="Delwiche C."/>
            <person name="Schmutz J."/>
            <person name="Rokhsar D."/>
            <person name="Van de Peer Y."/>
            <person name="Moreau H."/>
            <person name="Grigoriev I.V."/>
        </authorList>
    </citation>
    <scope>NUCLEOTIDE SEQUENCE [LARGE SCALE GENOMIC DNA]</scope>
    <source>
        <strain evidence="7 8">CCE9901</strain>
    </source>
</reference>
<dbReference type="Pfam" id="PF06090">
    <property type="entry name" value="Ins_P5_2-kin"/>
    <property type="match status" value="1"/>
</dbReference>
<keyword evidence="3 6" id="KW-0547">Nucleotide-binding</keyword>
<evidence type="ECO:0000256" key="3">
    <source>
        <dbReference type="ARBA" id="ARBA00022741"/>
    </source>
</evidence>
<sequence length="433" mass="47418">MRDARASASTSAAVIRITADDVAHYAYAREGNAHVVFRYTGPRPELRGALLRLLKTPAGARGDRAWRCHTVDALVWGADRDEASWTTLDAAARDAFFANAPTTSGRAGWRDDRAVVRVDGDALNALALKTTRDAAHETARAEGRDGRVANAAEAFGQLSEVAAETSRVFEDDVENAWVIEIKPKSFVGAIVNGRRAWRFPAHQRLKVARGEREAASSYVPVDLLGGDADVRRACEALMACPQNNLRVTRGARVFVDARGVTADADVVSTLSRVLPNLVMNAREVFEFIFHHQLRGGDDAVKTYRDVHELCERLNATRQRAGEVSEDLLERLRSFVLGQMAKDCSVLFTVTFDVNVSDIESRDDDLVRFATFVDADGATRACAYRAQIIDASLKSLAKTSAWLRLAEDIDASCVADADADDSRRDFVNALFAST</sequence>
<comment type="function">
    <text evidence="6">Phosphorylates Ins(1,3,4,5,6)P5 at position 2 to form Ins(1,2,3,4,5,6)P6 (InsP6 or phytate).</text>
</comment>
<keyword evidence="8" id="KW-1185">Reference proteome</keyword>
<dbReference type="STRING" id="436017.A4RRL6"/>
<comment type="domain">
    <text evidence="6">The EXKPK motif is conserved in inositol-pentakisphosphate 2-kinases of both family 1 and 2.</text>
</comment>
<evidence type="ECO:0000256" key="6">
    <source>
        <dbReference type="RuleBase" id="RU364126"/>
    </source>
</evidence>
<dbReference type="Proteomes" id="UP000001568">
    <property type="component" value="Chromosome 1"/>
</dbReference>
<protein>
    <recommendedName>
        <fullName evidence="1 6">Inositol-pentakisphosphate 2-kinase</fullName>
        <ecNumber evidence="1 6">2.7.1.158</ecNumber>
    </recommendedName>
</protein>
<dbReference type="GeneID" id="4999445"/>
<dbReference type="OrthoDB" id="272370at2759"/>
<evidence type="ECO:0000313" key="7">
    <source>
        <dbReference type="EMBL" id="ABO93882.1"/>
    </source>
</evidence>
<gene>
    <name evidence="7" type="ORF">OSTLU_13884</name>
</gene>
<dbReference type="eggNOG" id="KOG4749">
    <property type="taxonomic scope" value="Eukaryota"/>
</dbReference>
<proteinExistence type="predicted"/>
<dbReference type="GO" id="GO:0005524">
    <property type="term" value="F:ATP binding"/>
    <property type="evidence" value="ECO:0007669"/>
    <property type="project" value="UniProtKB-KW"/>
</dbReference>
<dbReference type="RefSeq" id="XP_001415590.1">
    <property type="nucleotide sequence ID" value="XM_001415553.1"/>
</dbReference>
<accession>A4RRL6</accession>
<dbReference type="KEGG" id="olu:OSTLU_13884"/>
<evidence type="ECO:0000313" key="8">
    <source>
        <dbReference type="Proteomes" id="UP000001568"/>
    </source>
</evidence>
<keyword evidence="5 6" id="KW-0067">ATP-binding</keyword>
<dbReference type="PANTHER" id="PTHR14456:SF2">
    <property type="entry name" value="INOSITOL-PENTAKISPHOSPHATE 2-KINASE"/>
    <property type="match status" value="1"/>
</dbReference>
<dbReference type="Gene3D" id="3.30.200.110">
    <property type="entry name" value="Inositol-pentakisphosphate 2-kinase, N-lobe"/>
    <property type="match status" value="1"/>
</dbReference>
<evidence type="ECO:0000256" key="2">
    <source>
        <dbReference type="ARBA" id="ARBA00022679"/>
    </source>
</evidence>
<evidence type="ECO:0000256" key="4">
    <source>
        <dbReference type="ARBA" id="ARBA00022777"/>
    </source>
</evidence>
<organism evidence="7 8">
    <name type="scientific">Ostreococcus lucimarinus (strain CCE9901)</name>
    <dbReference type="NCBI Taxonomy" id="436017"/>
    <lineage>
        <taxon>Eukaryota</taxon>
        <taxon>Viridiplantae</taxon>
        <taxon>Chlorophyta</taxon>
        <taxon>Mamiellophyceae</taxon>
        <taxon>Mamiellales</taxon>
        <taxon>Bathycoccaceae</taxon>
        <taxon>Ostreococcus</taxon>
    </lineage>
</organism>
<evidence type="ECO:0000256" key="5">
    <source>
        <dbReference type="ARBA" id="ARBA00022840"/>
    </source>
</evidence>
<name>A4RRL6_OSTLU</name>
<dbReference type="EC" id="2.7.1.158" evidence="1 6"/>
<keyword evidence="2 6" id="KW-0808">Transferase</keyword>
<dbReference type="OMA" id="GQMAKDC"/>
<dbReference type="GO" id="GO:0032958">
    <property type="term" value="P:inositol phosphate biosynthetic process"/>
    <property type="evidence" value="ECO:0007669"/>
    <property type="project" value="TreeGrafter"/>
</dbReference>
<dbReference type="HOGENOM" id="CLU_557071_0_0_1"/>
<dbReference type="AlphaFoldDB" id="A4RRL6"/>
<dbReference type="InterPro" id="IPR043001">
    <property type="entry name" value="IP5_2-K_N_lobe"/>
</dbReference>
<dbReference type="GO" id="GO:0005634">
    <property type="term" value="C:nucleus"/>
    <property type="evidence" value="ECO:0007669"/>
    <property type="project" value="TreeGrafter"/>
</dbReference>
<keyword evidence="4 6" id="KW-0418">Kinase</keyword>
<dbReference type="EMBL" id="CP000581">
    <property type="protein sequence ID" value="ABO93882.1"/>
    <property type="molecule type" value="Genomic_DNA"/>
</dbReference>
<dbReference type="Gramene" id="ABO93882">
    <property type="protein sequence ID" value="ABO93882"/>
    <property type="gene ID" value="OSTLU_13884"/>
</dbReference>
<comment type="catalytic activity">
    <reaction evidence="6">
        <text>1D-myo-inositol 1,3,4,5,6-pentakisphosphate + ATP = 1D-myo-inositol hexakisphosphate + ADP + H(+)</text>
        <dbReference type="Rhea" id="RHEA:20313"/>
        <dbReference type="ChEBI" id="CHEBI:15378"/>
        <dbReference type="ChEBI" id="CHEBI:30616"/>
        <dbReference type="ChEBI" id="CHEBI:57733"/>
        <dbReference type="ChEBI" id="CHEBI:58130"/>
        <dbReference type="ChEBI" id="CHEBI:456216"/>
        <dbReference type="EC" id="2.7.1.158"/>
    </reaction>
</comment>
<evidence type="ECO:0000256" key="1">
    <source>
        <dbReference type="ARBA" id="ARBA00012023"/>
    </source>
</evidence>